<dbReference type="EMBL" id="CM010725">
    <property type="protein sequence ID" value="RZC82305.1"/>
    <property type="molecule type" value="Genomic_DNA"/>
</dbReference>
<dbReference type="AlphaFoldDB" id="A0A4Y7LDP5"/>
<accession>A0A4Y7LDP5</accession>
<feature type="coiled-coil region" evidence="1">
    <location>
        <begin position="69"/>
        <end position="103"/>
    </location>
</feature>
<evidence type="ECO:0000313" key="3">
    <source>
        <dbReference type="Proteomes" id="UP000316621"/>
    </source>
</evidence>
<proteinExistence type="predicted"/>
<keyword evidence="3" id="KW-1185">Reference proteome</keyword>
<protein>
    <submittedName>
        <fullName evidence="2">Uncharacterized protein</fullName>
    </submittedName>
</protein>
<evidence type="ECO:0000256" key="1">
    <source>
        <dbReference type="SAM" id="Coils"/>
    </source>
</evidence>
<gene>
    <name evidence="2" type="ORF">C5167_045092</name>
</gene>
<evidence type="ECO:0000313" key="2">
    <source>
        <dbReference type="EMBL" id="RZC82305.1"/>
    </source>
</evidence>
<dbReference type="Gramene" id="RZC82305">
    <property type="protein sequence ID" value="RZC82305"/>
    <property type="gene ID" value="C5167_045092"/>
</dbReference>
<dbReference type="Proteomes" id="UP000316621">
    <property type="component" value="Chromosome 11"/>
</dbReference>
<reference evidence="2 3" key="1">
    <citation type="journal article" date="2018" name="Science">
        <title>The opium poppy genome and morphinan production.</title>
        <authorList>
            <person name="Guo L."/>
            <person name="Winzer T."/>
            <person name="Yang X."/>
            <person name="Li Y."/>
            <person name="Ning Z."/>
            <person name="He Z."/>
            <person name="Teodor R."/>
            <person name="Lu Y."/>
            <person name="Bowser T.A."/>
            <person name="Graham I.A."/>
            <person name="Ye K."/>
        </authorList>
    </citation>
    <scope>NUCLEOTIDE SEQUENCE [LARGE SCALE GENOMIC DNA]</scope>
    <source>
        <strain evidence="3">cv. HN1</strain>
        <tissue evidence="2">Leaves</tissue>
    </source>
</reference>
<name>A0A4Y7LDP5_PAPSO</name>
<organism evidence="2 3">
    <name type="scientific">Papaver somniferum</name>
    <name type="common">Opium poppy</name>
    <dbReference type="NCBI Taxonomy" id="3469"/>
    <lineage>
        <taxon>Eukaryota</taxon>
        <taxon>Viridiplantae</taxon>
        <taxon>Streptophyta</taxon>
        <taxon>Embryophyta</taxon>
        <taxon>Tracheophyta</taxon>
        <taxon>Spermatophyta</taxon>
        <taxon>Magnoliopsida</taxon>
        <taxon>Ranunculales</taxon>
        <taxon>Papaveraceae</taxon>
        <taxon>Papaveroideae</taxon>
        <taxon>Papaver</taxon>
    </lineage>
</organism>
<keyword evidence="1" id="KW-0175">Coiled coil</keyword>
<sequence>MAWYKDPQLYICRETPGLKLYRMKEPIGTPIALSGWVVYQMVSNYHHFTWAREPLSSPFYRLPGIHTPEAVLLAEKEALNRKVSKLTEQVSSLAEQVSDLTSKLKECRGVGSGSADEKPWRSGDSSIPNNWVPFEDLDIQNIPRNTFLKIIKAPGALKFEGDYTTNVQASRFYGGISLVAVNIEELIPDKDEARFHPDIWGSYNNAGTSYATRKLHESEM</sequence>